<dbReference type="EMBL" id="JANPWB010000014">
    <property type="protein sequence ID" value="KAJ1100607.1"/>
    <property type="molecule type" value="Genomic_DNA"/>
</dbReference>
<dbReference type="AlphaFoldDB" id="A0AAV7MDR0"/>
<feature type="signal peptide" evidence="2">
    <location>
        <begin position="1"/>
        <end position="21"/>
    </location>
</feature>
<comment type="caution">
    <text evidence="3">The sequence shown here is derived from an EMBL/GenBank/DDBJ whole genome shotgun (WGS) entry which is preliminary data.</text>
</comment>
<accession>A0AAV7MDR0</accession>
<organism evidence="3 4">
    <name type="scientific">Pleurodeles waltl</name>
    <name type="common">Iberian ribbed newt</name>
    <dbReference type="NCBI Taxonomy" id="8319"/>
    <lineage>
        <taxon>Eukaryota</taxon>
        <taxon>Metazoa</taxon>
        <taxon>Chordata</taxon>
        <taxon>Craniata</taxon>
        <taxon>Vertebrata</taxon>
        <taxon>Euteleostomi</taxon>
        <taxon>Amphibia</taxon>
        <taxon>Batrachia</taxon>
        <taxon>Caudata</taxon>
        <taxon>Salamandroidea</taxon>
        <taxon>Salamandridae</taxon>
        <taxon>Pleurodelinae</taxon>
        <taxon>Pleurodeles</taxon>
    </lineage>
</organism>
<feature type="region of interest" description="Disordered" evidence="1">
    <location>
        <begin position="88"/>
        <end position="118"/>
    </location>
</feature>
<feature type="compositionally biased region" description="Polar residues" evidence="1">
    <location>
        <begin position="109"/>
        <end position="118"/>
    </location>
</feature>
<evidence type="ECO:0000256" key="1">
    <source>
        <dbReference type="SAM" id="MobiDB-lite"/>
    </source>
</evidence>
<evidence type="ECO:0000313" key="4">
    <source>
        <dbReference type="Proteomes" id="UP001066276"/>
    </source>
</evidence>
<reference evidence="3" key="1">
    <citation type="journal article" date="2022" name="bioRxiv">
        <title>Sequencing and chromosome-scale assembly of the giantPleurodeles waltlgenome.</title>
        <authorList>
            <person name="Brown T."/>
            <person name="Elewa A."/>
            <person name="Iarovenko S."/>
            <person name="Subramanian E."/>
            <person name="Araus A.J."/>
            <person name="Petzold A."/>
            <person name="Susuki M."/>
            <person name="Suzuki K.-i.T."/>
            <person name="Hayashi T."/>
            <person name="Toyoda A."/>
            <person name="Oliveira C."/>
            <person name="Osipova E."/>
            <person name="Leigh N.D."/>
            <person name="Simon A."/>
            <person name="Yun M.H."/>
        </authorList>
    </citation>
    <scope>NUCLEOTIDE SEQUENCE</scope>
    <source>
        <strain evidence="3">20211129_DDA</strain>
        <tissue evidence="3">Liver</tissue>
    </source>
</reference>
<feature type="chain" id="PRO_5043720259" evidence="2">
    <location>
        <begin position="22"/>
        <end position="118"/>
    </location>
</feature>
<evidence type="ECO:0000313" key="3">
    <source>
        <dbReference type="EMBL" id="KAJ1100607.1"/>
    </source>
</evidence>
<dbReference type="Proteomes" id="UP001066276">
    <property type="component" value="Chromosome 10"/>
</dbReference>
<keyword evidence="2" id="KW-0732">Signal</keyword>
<feature type="region of interest" description="Disordered" evidence="1">
    <location>
        <begin position="17"/>
        <end position="69"/>
    </location>
</feature>
<gene>
    <name evidence="3" type="ORF">NDU88_005688</name>
</gene>
<keyword evidence="4" id="KW-1185">Reference proteome</keyword>
<protein>
    <submittedName>
        <fullName evidence="3">Uncharacterized protein</fullName>
    </submittedName>
</protein>
<proteinExistence type="predicted"/>
<evidence type="ECO:0000256" key="2">
    <source>
        <dbReference type="SAM" id="SignalP"/>
    </source>
</evidence>
<name>A0AAV7MDR0_PLEWA</name>
<sequence>MMATCPALMTLLAAPFPSAVTRGPGESGWAPGHGQQQQSDPLGIQPPRRTGDSEHGALSSAEKPHKETGLSIAQSKLEELLDLHVSTGASVHNLKTGRSPEGMAWLGRSPSTGQLLGG</sequence>